<protein>
    <submittedName>
        <fullName evidence="1">Uncharacterized protein</fullName>
    </submittedName>
</protein>
<dbReference type="AlphaFoldDB" id="A0AAV9C1Y0"/>
<evidence type="ECO:0000313" key="1">
    <source>
        <dbReference type="EMBL" id="KAK1282334.1"/>
    </source>
</evidence>
<accession>A0AAV9C1Y0</accession>
<dbReference type="Proteomes" id="UP001180020">
    <property type="component" value="Unassembled WGS sequence"/>
</dbReference>
<keyword evidence="2" id="KW-1185">Reference proteome</keyword>
<reference evidence="1" key="2">
    <citation type="submission" date="2023-06" db="EMBL/GenBank/DDBJ databases">
        <authorList>
            <person name="Ma L."/>
            <person name="Liu K.-W."/>
            <person name="Li Z."/>
            <person name="Hsiao Y.-Y."/>
            <person name="Qi Y."/>
            <person name="Fu T."/>
            <person name="Tang G."/>
            <person name="Zhang D."/>
            <person name="Sun W.-H."/>
            <person name="Liu D.-K."/>
            <person name="Li Y."/>
            <person name="Chen G.-Z."/>
            <person name="Liu X.-D."/>
            <person name="Liao X.-Y."/>
            <person name="Jiang Y.-T."/>
            <person name="Yu X."/>
            <person name="Hao Y."/>
            <person name="Huang J."/>
            <person name="Zhao X.-W."/>
            <person name="Ke S."/>
            <person name="Chen Y.-Y."/>
            <person name="Wu W.-L."/>
            <person name="Hsu J.-L."/>
            <person name="Lin Y.-F."/>
            <person name="Huang M.-D."/>
            <person name="Li C.-Y."/>
            <person name="Huang L."/>
            <person name="Wang Z.-W."/>
            <person name="Zhao X."/>
            <person name="Zhong W.-Y."/>
            <person name="Peng D.-H."/>
            <person name="Ahmad S."/>
            <person name="Lan S."/>
            <person name="Zhang J.-S."/>
            <person name="Tsai W.-C."/>
            <person name="Van De Peer Y."/>
            <person name="Liu Z.-J."/>
        </authorList>
    </citation>
    <scope>NUCLEOTIDE SEQUENCE</scope>
    <source>
        <strain evidence="1">CP</strain>
        <tissue evidence="1">Leaves</tissue>
    </source>
</reference>
<organism evidence="1 2">
    <name type="scientific">Acorus calamus</name>
    <name type="common">Sweet flag</name>
    <dbReference type="NCBI Taxonomy" id="4465"/>
    <lineage>
        <taxon>Eukaryota</taxon>
        <taxon>Viridiplantae</taxon>
        <taxon>Streptophyta</taxon>
        <taxon>Embryophyta</taxon>
        <taxon>Tracheophyta</taxon>
        <taxon>Spermatophyta</taxon>
        <taxon>Magnoliopsida</taxon>
        <taxon>Liliopsida</taxon>
        <taxon>Acoraceae</taxon>
        <taxon>Acorus</taxon>
    </lineage>
</organism>
<dbReference type="EMBL" id="JAUJYO010000022">
    <property type="protein sequence ID" value="KAK1282334.1"/>
    <property type="molecule type" value="Genomic_DNA"/>
</dbReference>
<sequence>MGDELCMENGRRWVLENLEEKVTIEGTEMQGYEAPCSGVPRRRAASPMPVASYVTPASCIRLPKEFDTGAEVMV</sequence>
<gene>
    <name evidence="1" type="ORF">QJS10_CPB22g00314</name>
</gene>
<proteinExistence type="predicted"/>
<name>A0AAV9C1Y0_ACOCL</name>
<reference evidence="1" key="1">
    <citation type="journal article" date="2023" name="Nat. Commun.">
        <title>Diploid and tetraploid genomes of Acorus and the evolution of monocots.</title>
        <authorList>
            <person name="Ma L."/>
            <person name="Liu K.W."/>
            <person name="Li Z."/>
            <person name="Hsiao Y.Y."/>
            <person name="Qi Y."/>
            <person name="Fu T."/>
            <person name="Tang G.D."/>
            <person name="Zhang D."/>
            <person name="Sun W.H."/>
            <person name="Liu D.K."/>
            <person name="Li Y."/>
            <person name="Chen G.Z."/>
            <person name="Liu X.D."/>
            <person name="Liao X.Y."/>
            <person name="Jiang Y.T."/>
            <person name="Yu X."/>
            <person name="Hao Y."/>
            <person name="Huang J."/>
            <person name="Zhao X.W."/>
            <person name="Ke S."/>
            <person name="Chen Y.Y."/>
            <person name="Wu W.L."/>
            <person name="Hsu J.L."/>
            <person name="Lin Y.F."/>
            <person name="Huang M.D."/>
            <person name="Li C.Y."/>
            <person name="Huang L."/>
            <person name="Wang Z.W."/>
            <person name="Zhao X."/>
            <person name="Zhong W.Y."/>
            <person name="Peng D.H."/>
            <person name="Ahmad S."/>
            <person name="Lan S."/>
            <person name="Zhang J.S."/>
            <person name="Tsai W.C."/>
            <person name="Van de Peer Y."/>
            <person name="Liu Z.J."/>
        </authorList>
    </citation>
    <scope>NUCLEOTIDE SEQUENCE</scope>
    <source>
        <strain evidence="1">CP</strain>
    </source>
</reference>
<comment type="caution">
    <text evidence="1">The sequence shown here is derived from an EMBL/GenBank/DDBJ whole genome shotgun (WGS) entry which is preliminary data.</text>
</comment>
<evidence type="ECO:0000313" key="2">
    <source>
        <dbReference type="Proteomes" id="UP001180020"/>
    </source>
</evidence>